<gene>
    <name evidence="2" type="ORF">KIPB_004330</name>
</gene>
<protein>
    <recommendedName>
        <fullName evidence="1">AAA+ ATPase domain-containing protein</fullName>
    </recommendedName>
</protein>
<evidence type="ECO:0000313" key="2">
    <source>
        <dbReference type="EMBL" id="GIQ83077.1"/>
    </source>
</evidence>
<name>A0A9K3CV84_9EUKA</name>
<feature type="domain" description="AAA+ ATPase" evidence="1">
    <location>
        <begin position="1566"/>
        <end position="1703"/>
    </location>
</feature>
<dbReference type="EMBL" id="BDIP01000916">
    <property type="protein sequence ID" value="GIQ83077.1"/>
    <property type="molecule type" value="Genomic_DNA"/>
</dbReference>
<dbReference type="SUPFAM" id="SSF52540">
    <property type="entry name" value="P-loop containing nucleoside triphosphate hydrolases"/>
    <property type="match status" value="2"/>
</dbReference>
<dbReference type="SMART" id="SM00382">
    <property type="entry name" value="AAA"/>
    <property type="match status" value="2"/>
</dbReference>
<accession>A0A9K3CV84</accession>
<dbReference type="InterPro" id="IPR031248">
    <property type="entry name" value="RNF213"/>
</dbReference>
<sequence length="3897" mass="424079">MGKNDLKPKKWFAMGDLSSGPPEPIRLVHFLFAVDATRSDSMTVHFHPKWGDAYRVTKLARYARVDIVHLCMPTTLTMGKWSFKCKLKGKKFSTQDWERDQGMPVMSHESKYPDRYMCLSSGDIYLGSVLHSTFCPGRHIGIPNERVAALVATALRWFSDRPGLLPCIQSLCQMNGSFQCPCSRPLFSPPPPGIKTHYSLSDALALVQSLDTPLSEVGDACLYLGFDIADLFAAPWLPVCQRGAARGLDSRKGIAGLQKVSLAGLKLYLAVVRQRVGSKMRMLEDVHRMLTLPREGKLPPALATQFGVLVAASHPSGRQELSQLRSLIGIVPSAFWNPLMKQWSTPRGMATGLSFVAGLPSDHPSECATILDAAEAHGLYSSGWPLHEVLHKRALWEGGDGVLLNRIDSVKQLRVLKERVPLRVVTGCDLEDCCIDGPVEGLLTSLGLVDSLPAFEAAFHCLTKSQNLLHILQEQHRHMAVVGGVFTDVLGQCVDLVMRKLRMALLTTVIDIPGLLEGSDTGDVIIIGQWVQSTLFHHFVSHSDLSGIGVVVSDTESDTEYVPDDSGVETPDTDYSTSDPMIVESGMTDTLSTHSESASDDRAMTHVIDLRPVLTVSDLVTVAHAVQDIDRAIRARSIEPSAATLLAAVPLPVLERHIEEVIGKNQTGQYLDTLIVYVRVITAIPHLESLYRHITVTFRSVRKPLSHSVRKTIDRVMQQVGRVGCGTAHPDKLCTPLASALSALCHTPHCLSFFECAAGEAKEGMAFAAKQADSTAHLLNQLRHRGAGVPISVISGFTWLIADASSPMFILKAKKVTLLGKLGDLARVDFAKSEFHLRSVHQYRQGLRQLIDDSHGTSQRGLNHKADYILSQGFLMVLTGDGPSITVGDSAAAQKWDVHDVLLLKNQIIFSANDDPAPSLLVLLLKTAQDICEKEAAVLVSLTGREVRREVRFPGCVDAVSSRGLMVEELKGVRRSILEEIERQRHVAEAKRRDSACAYMTTRDILSCERRLNRHIHRQHFADPRCFSVSSLATPISLRFSAVTSVIVTEGTVLDTVQALCRSAPTPIMSVRNVHLGSGESTVEDIRALVAHASLFPSVCHVVALPSHMPQGVQAEMRQCLLGETITMPREYGPIVLCDVAGSTASSFPRTVVDSACMEGLAKAKAADLLDGSRLLLTSTDAGMGKTTEARRHLGPDSLRLHISGPAKYSTLCTSLLTQFESLKKPYDLHIDIGRPLGDGQYSPGQWVAESAVFSLCWLGGLRGQGAIVHAPSIVAVELAIGVSNQVESYSAILGVEATLVTFPTTQTQFLEEFIHAPDPSDVSVVSEESREAYKGACALYALANYQDVPDIDETSRTARVDSVLAHAYNAICARTVGISWAAFTAVLLSLKTSLERIGRCPQFSDFDGDQLPLEARAEVIALTNRYAKQYGIDAVAQTVQCQRTVIENGTRRTPTQGETPNECRVGYSNLRCPYIVLDSGDAPIAFSNSAFRWPAAYESLLSRWPGHRPTTERLTASQLKTAVADFCLGPAAAGRCSRFQSSVASYEFTPDVALKMCMLHTKVSTGQPVLLTGDGGTGKTALVTSYLEMMMALAPEGTFGYTTATVNASTSEETIEGLFSDMSRHREGVSRDVLFLDEVNASPFSTEIMAGVLSRQFRGHPFPPSLSVVMAVNPLRTCHQENAMLHSMRHTVPYVFRVNPIPESMLRCLIDFGSLALEDEVRYVLQILGTAEDKYPSIGISQGLLERVVKTHHAAKQESRGYSFSVSLRDINRFVSLLRVARVVFAPMIQERRATATDVEAFVLHLTYVLRIPDPARRVGVLQQIGPQATRSVSVCQNECMGWLDEVAGTGETSDVTGMVIARNRAYSENAPALLMCVWAKVPIIIIGEPGTSKSLALRVCFEFLASAKSHTVYPTRVEQTVYQGTTQSTTSGVDSVYREVLGNVPEDGSSALTSLFVFDELGRAAQAPGNPLKSLHSILEPHGGQDNLKFAFIGLSNHSIDSAPTSRALVVYRLGTNDGLAATVRDILRQRVSNRQAHALADAHCALSRSMNHRLGRDAGRSIFGLRDVFFLAHRALAEGDVGVDNPHSRAATLVARCYSIGYARERGLACERMVRATESILSTLNEGRDKGLFRDIGRLLRWGKGAERVKIDPVMCTGYQAMRDALLDTHECSRYLLVQTESPDLIVEAIQRDARVMGGDSRGIDVLSGSQFEGDSDIGTSIETLSALIEGARRGRVVVLVHQQKVLDCLYDMLNKNYARFSHAGVTTTCCRVSLGNCADSFVPVAPSFKLVVCLSAAEVADEEPALLQRLEKVRLDIHDMGEVAESAKAELMEASTQEALAEVHACVHRLGTVSQITDGLLWLHSCQARGESILPLAAHLVPPILLLSHTLKETGGSADDTPESALLDGSLFHGCIDVLDFLQMLLRHKGAHMSTCSDVPVVLYKTSGCGTGDSVDDLVSAGTEAGISISRLVASENRTAREFQTAVDSVPHESVIVCSLGSRTEFVPQCQAVLRKREGLSVIAVDNTSDTNSICVGVTSGVCAVDCLVKPQYLPVSFNPEPVLTLSDTHTSSSDLADQQLRTLIQRCLQRSLHQVLAGLHSQPGQGFSQSSDRARDLSHFVFVHQDKIASLCVPHARGELLRVYGHGCVLSAVDIQEYTSLAEATQDVVMSSLSESLVPVIGRLAYTGLLEGDLDPDPSSAGAREYAEAVMGEIATVVDREGQDVVMRDPSDESQTVEEIRTALHNTDLRYILAPLIPCDLSTTPTLLIHAVRTTLCHSLVLPDDLKGESDAVVCCVGKAVEVLRVNYQHSISRDTLPVITKIVLCQLSLDNLSVSTQGLLGSVTVAMECFEQDTDAIEYECLSQMLVRGITYMGSEYCRFDNSKPSGALALTGDPDELHCAVRGVLGDEATPSQTIALMQVGQYDDTSYMSVCSMTPPTTDDTLACEVFTARLCGEIGPTYLLSDDRQVDAGLGVMISHHTEQMLSQDNSLFVGPGSIGGILTRVTGTLQGDTLTIGWSVAAAVLRHCARQARDATGCGMSPKALSLLFSCNRLCQLSFVWHYRQGREGETERVERGVAEVLGRHVAATLFTGSYAERYPMSALVDWALHCLPAFGAEGPPSASANRLTLFRRHLVNVSSGSAEGVPGAVYAMHRHIGMGGMALLGEVAGWNLQPGSLVHAVATDPGSYLLPFEWLNAVYAENTYSRSHSDDTGKRTRVRRCGGCGLVVFIGNCGEHDHTAQAGGYGYANCPKCKRALTESRTKSVDMDRQPRTTVSRSSVFYKDGVQMGFVYDADTVPPCEGTFPFTSHMRTSPRETVFVRCVLAALHLQRIVESNSVSTLSLDLRKTLVDRVNQGVKKFGDRLLSLVRRTAPTIQEVHAASDVCARYRQEVDLIKRLQLSARTPAVVPPSGASHAPVFPLTPSQAVESGQREDFIRLLAPQEPGDLRLGEGYVAHIGGETMATTQQAEAWCGGLAVLPQVLSLPRTVLRPLQFIGSGCDTSLLDQPLTTVLESLRVDMTAVEDAFEAWNVVSRSFSEFQHQLVINCSTSVDIPVIVWQDVTLGQFLALQEDITLPARAQGYEGEAVSMGTVLMKLIQQYNAICQSILQELGVEGVNLHRVSASAFSQRNLPPTLDVQTVEPVAALSHDAAQLLSGVRVLSGMPALVLIDEDPTPLEMHKIQPRGCLQWVQDYEEGVVGDMSRPVPPLPSETVQTISDMPRNTISRTVGACAAAQDAVSTLARVEDATTPLREFLDRWGVTPHVSVLAEYDLVGIEVRQVLRLASALQARLDWDDIVDRVQGEVPLEHWTLTKAQRQRLRRMSQTDTACLGHLVKVLSFRVDQTERHNPAMTSLYCTAYEEDEGGEAVCRALDTLSFMSLVAYFVKESHH</sequence>
<organism evidence="2 3">
    <name type="scientific">Kipferlia bialata</name>
    <dbReference type="NCBI Taxonomy" id="797122"/>
    <lineage>
        <taxon>Eukaryota</taxon>
        <taxon>Metamonada</taxon>
        <taxon>Carpediemonas-like organisms</taxon>
        <taxon>Kipferlia</taxon>
    </lineage>
</organism>
<dbReference type="Proteomes" id="UP000265618">
    <property type="component" value="Unassembled WGS sequence"/>
</dbReference>
<reference evidence="2 3" key="1">
    <citation type="journal article" date="2018" name="PLoS ONE">
        <title>The draft genome of Kipferlia bialata reveals reductive genome evolution in fornicate parasites.</title>
        <authorList>
            <person name="Tanifuji G."/>
            <person name="Takabayashi S."/>
            <person name="Kume K."/>
            <person name="Takagi M."/>
            <person name="Nakayama T."/>
            <person name="Kamikawa R."/>
            <person name="Inagaki Y."/>
            <person name="Hashimoto T."/>
        </authorList>
    </citation>
    <scope>NUCLEOTIDE SEQUENCE [LARGE SCALE GENOMIC DNA]</scope>
    <source>
        <strain evidence="2">NY0173</strain>
    </source>
</reference>
<dbReference type="PANTHER" id="PTHR22605:SF1">
    <property type="entry name" value="RZ-TYPE DOMAIN-CONTAINING PROTEIN"/>
    <property type="match status" value="1"/>
</dbReference>
<dbReference type="PANTHER" id="PTHR22605">
    <property type="entry name" value="RZ-TYPE DOMAIN-CONTAINING PROTEIN"/>
    <property type="match status" value="1"/>
</dbReference>
<dbReference type="OrthoDB" id="2400221at2759"/>
<comment type="caution">
    <text evidence="2">The sequence shown here is derived from an EMBL/GenBank/DDBJ whole genome shotgun (WGS) entry which is preliminary data.</text>
</comment>
<evidence type="ECO:0000313" key="3">
    <source>
        <dbReference type="Proteomes" id="UP000265618"/>
    </source>
</evidence>
<dbReference type="Gene3D" id="3.40.50.300">
    <property type="entry name" value="P-loop containing nucleotide triphosphate hydrolases"/>
    <property type="match status" value="1"/>
</dbReference>
<proteinExistence type="predicted"/>
<keyword evidence="3" id="KW-1185">Reference proteome</keyword>
<dbReference type="InterPro" id="IPR027417">
    <property type="entry name" value="P-loop_NTPase"/>
</dbReference>
<evidence type="ECO:0000259" key="1">
    <source>
        <dbReference type="SMART" id="SM00382"/>
    </source>
</evidence>
<dbReference type="InterPro" id="IPR003593">
    <property type="entry name" value="AAA+_ATPase"/>
</dbReference>
<dbReference type="GO" id="GO:0016887">
    <property type="term" value="F:ATP hydrolysis activity"/>
    <property type="evidence" value="ECO:0007669"/>
    <property type="project" value="InterPro"/>
</dbReference>
<dbReference type="GO" id="GO:0004842">
    <property type="term" value="F:ubiquitin-protein transferase activity"/>
    <property type="evidence" value="ECO:0007669"/>
    <property type="project" value="InterPro"/>
</dbReference>
<feature type="domain" description="AAA+ ATPase" evidence="1">
    <location>
        <begin position="1881"/>
        <end position="2017"/>
    </location>
</feature>